<accession>A0A508YHQ6</accession>
<dbReference type="EMBL" id="CABFNH010000006">
    <property type="protein sequence ID" value="VTZ88972.1"/>
    <property type="molecule type" value="Genomic_DNA"/>
</dbReference>
<reference evidence="2 3" key="1">
    <citation type="submission" date="2019-06" db="EMBL/GenBank/DDBJ databases">
        <authorList>
            <person name="Rodrigo-Torres L."/>
            <person name="Arahal R. D."/>
            <person name="Lucena T."/>
        </authorList>
    </citation>
    <scope>NUCLEOTIDE SEQUENCE [LARGE SCALE GENOMIC DNA]</scope>
    <source>
        <strain evidence="2 3">INIA P508</strain>
    </source>
</reference>
<dbReference type="Proteomes" id="UP000365705">
    <property type="component" value="Unassembled WGS sequence"/>
</dbReference>
<evidence type="ECO:0000259" key="1">
    <source>
        <dbReference type="Pfam" id="PF22016"/>
    </source>
</evidence>
<proteinExistence type="predicted"/>
<evidence type="ECO:0000313" key="2">
    <source>
        <dbReference type="EMBL" id="VTZ88972.1"/>
    </source>
</evidence>
<protein>
    <recommendedName>
        <fullName evidence="1">DUF6933 domain-containing protein</fullName>
    </recommendedName>
</protein>
<dbReference type="InterPro" id="IPR053864">
    <property type="entry name" value="DUF6933"/>
</dbReference>
<sequence>MIIYGTKETRKVYHMPLPDQIVSPLLRQTIANTKQKEAGDRLFEWGAKVFYFEGSRCLQLCNFASKFTIVMALVTDDMIKRLPEYIFEYLYDVYAGDPQTKKLIDHYLADNTIMFFDKLTDRVTISSMNYFQVYFKDDGDRFYDFAEGNLIRTRALNKKVNCDYLMGMTIDGKKTYIYLAEKFAELLKARYS</sequence>
<organism evidence="2 3">
    <name type="scientific">Limosilactobacillus mucosae</name>
    <name type="common">Lactobacillus mucosae</name>
    <dbReference type="NCBI Taxonomy" id="97478"/>
    <lineage>
        <taxon>Bacteria</taxon>
        <taxon>Bacillati</taxon>
        <taxon>Bacillota</taxon>
        <taxon>Bacilli</taxon>
        <taxon>Lactobacillales</taxon>
        <taxon>Lactobacillaceae</taxon>
        <taxon>Limosilactobacillus</taxon>
    </lineage>
</organism>
<evidence type="ECO:0000313" key="3">
    <source>
        <dbReference type="Proteomes" id="UP000365705"/>
    </source>
</evidence>
<dbReference type="RefSeq" id="WP_143112761.1">
    <property type="nucleotide sequence ID" value="NZ_CABFNH010000006.1"/>
</dbReference>
<dbReference type="AlphaFoldDB" id="A0A508YHQ6"/>
<gene>
    <name evidence="2" type="ORF">LMUP508_00613</name>
</gene>
<feature type="domain" description="DUF6933" evidence="1">
    <location>
        <begin position="33"/>
        <end position="178"/>
    </location>
</feature>
<dbReference type="Pfam" id="PF22016">
    <property type="entry name" value="DUF6933"/>
    <property type="match status" value="1"/>
</dbReference>
<name>A0A508YHQ6_LIMMU</name>